<dbReference type="EMBL" id="JBEAFC010000008">
    <property type="protein sequence ID" value="KAL1542838.1"/>
    <property type="molecule type" value="Genomic_DNA"/>
</dbReference>
<evidence type="ECO:0000256" key="1">
    <source>
        <dbReference type="SAM" id="MobiDB-lite"/>
    </source>
</evidence>
<dbReference type="Proteomes" id="UP001567538">
    <property type="component" value="Unassembled WGS sequence"/>
</dbReference>
<proteinExistence type="predicted"/>
<reference evidence="2 3" key="1">
    <citation type="submission" date="2024-06" db="EMBL/GenBank/DDBJ databases">
        <title>A chromosome level genome sequence of Diviner's sage (Salvia divinorum).</title>
        <authorList>
            <person name="Ford S.A."/>
            <person name="Ro D.-K."/>
            <person name="Ness R.W."/>
            <person name="Phillips M.A."/>
        </authorList>
    </citation>
    <scope>NUCLEOTIDE SEQUENCE [LARGE SCALE GENOMIC DNA]</scope>
    <source>
        <strain evidence="2">SAF-2024a</strain>
        <tissue evidence="2">Leaf</tissue>
    </source>
</reference>
<keyword evidence="3" id="KW-1185">Reference proteome</keyword>
<gene>
    <name evidence="2" type="ORF">AAHA92_19876</name>
</gene>
<accession>A0ABD1GIG3</accession>
<comment type="caution">
    <text evidence="2">The sequence shown here is derived from an EMBL/GenBank/DDBJ whole genome shotgun (WGS) entry which is preliminary data.</text>
</comment>
<protein>
    <submittedName>
        <fullName evidence="2">Uncharacterized protein</fullName>
    </submittedName>
</protein>
<dbReference type="AlphaFoldDB" id="A0ABD1GIG3"/>
<feature type="compositionally biased region" description="Low complexity" evidence="1">
    <location>
        <begin position="119"/>
        <end position="130"/>
    </location>
</feature>
<name>A0ABD1GIG3_SALDI</name>
<feature type="region of interest" description="Disordered" evidence="1">
    <location>
        <begin position="116"/>
        <end position="137"/>
    </location>
</feature>
<evidence type="ECO:0000313" key="2">
    <source>
        <dbReference type="EMBL" id="KAL1542838.1"/>
    </source>
</evidence>
<organism evidence="2 3">
    <name type="scientific">Salvia divinorum</name>
    <name type="common">Maria pastora</name>
    <name type="synonym">Diviner's sage</name>
    <dbReference type="NCBI Taxonomy" id="28513"/>
    <lineage>
        <taxon>Eukaryota</taxon>
        <taxon>Viridiplantae</taxon>
        <taxon>Streptophyta</taxon>
        <taxon>Embryophyta</taxon>
        <taxon>Tracheophyta</taxon>
        <taxon>Spermatophyta</taxon>
        <taxon>Magnoliopsida</taxon>
        <taxon>eudicotyledons</taxon>
        <taxon>Gunneridae</taxon>
        <taxon>Pentapetalae</taxon>
        <taxon>asterids</taxon>
        <taxon>lamiids</taxon>
        <taxon>Lamiales</taxon>
        <taxon>Lamiaceae</taxon>
        <taxon>Nepetoideae</taxon>
        <taxon>Mentheae</taxon>
        <taxon>Salviinae</taxon>
        <taxon>Salvia</taxon>
        <taxon>Salvia subgen. Calosphace</taxon>
    </lineage>
</organism>
<sequence length="169" mass="18382">MSFPPNLGITNTFIIDSSCSIFQEFPSLLPHLDHICSPFSKHRMNGYSRIKKSAPSNRSKSLDFSDLSLAPALAKFNPTPDPTAARLKAARHSSIPEEHGEAFGVLLARDSNPAEEEAAAASSPIRRSASVTDDGYSRIHVRGGGKCNGSSHAKKKGKLFSAFRRLFRL</sequence>
<evidence type="ECO:0000313" key="3">
    <source>
        <dbReference type="Proteomes" id="UP001567538"/>
    </source>
</evidence>